<evidence type="ECO:0000259" key="1">
    <source>
        <dbReference type="Pfam" id="PF00557"/>
    </source>
</evidence>
<evidence type="ECO:0000313" key="3">
    <source>
        <dbReference type="EMBL" id="QEX14812.1"/>
    </source>
</evidence>
<accession>A0A5J6MCA1</accession>
<dbReference type="Pfam" id="PF01321">
    <property type="entry name" value="Creatinase_N"/>
    <property type="match status" value="1"/>
</dbReference>
<dbReference type="RefSeq" id="WP_151175324.1">
    <property type="nucleotide sequence ID" value="NZ_CP042906.1"/>
</dbReference>
<dbReference type="EMBL" id="CP042906">
    <property type="protein sequence ID" value="QEX14812.1"/>
    <property type="molecule type" value="Genomic_DNA"/>
</dbReference>
<dbReference type="InterPro" id="IPR036005">
    <property type="entry name" value="Creatinase/aminopeptidase-like"/>
</dbReference>
<dbReference type="Proteomes" id="UP000326202">
    <property type="component" value="Chromosome"/>
</dbReference>
<dbReference type="SUPFAM" id="SSF55920">
    <property type="entry name" value="Creatinase/aminopeptidase"/>
    <property type="match status" value="1"/>
</dbReference>
<keyword evidence="4" id="KW-1185">Reference proteome</keyword>
<dbReference type="KEGG" id="htq:FRZ44_00870"/>
<dbReference type="PANTHER" id="PTHR46112">
    <property type="entry name" value="AMINOPEPTIDASE"/>
    <property type="match status" value="1"/>
</dbReference>
<name>A0A5J6MCA1_9PROT</name>
<keyword evidence="3" id="KW-0378">Hydrolase</keyword>
<reference evidence="3 4" key="1">
    <citation type="submission" date="2019-08" db="EMBL/GenBank/DDBJ databases">
        <title>Hyperibacter terrae gen. nov., sp. nov. and Hyperibacter viscosus sp. nov., two new members in the family Rhodospirillaceae isolated from the rhizosphere of Hypericum perforatum.</title>
        <authorList>
            <person name="Noviana Z."/>
        </authorList>
    </citation>
    <scope>NUCLEOTIDE SEQUENCE [LARGE SCALE GENOMIC DNA]</scope>
    <source>
        <strain evidence="3 4">R5913</strain>
    </source>
</reference>
<evidence type="ECO:0000313" key="4">
    <source>
        <dbReference type="Proteomes" id="UP000326202"/>
    </source>
</evidence>
<evidence type="ECO:0000259" key="2">
    <source>
        <dbReference type="Pfam" id="PF01321"/>
    </source>
</evidence>
<gene>
    <name evidence="3" type="ORF">FRZ44_00870</name>
</gene>
<feature type="domain" description="Peptidase M24" evidence="1">
    <location>
        <begin position="158"/>
        <end position="365"/>
    </location>
</feature>
<sequence length="383" mass="41476">MAQPYFAAEEYGARLAALRVGMAARGIELALLSAPENIFYLTGLDHWGYFAPHILMVPAEGELVLATRAMEKVTVANQVANARFEGHGDQETVADAVGRALRDVREKPSRIGIEAWSSGLPQGLAAALQRQMPRADWIDLTGLVDGLRMVKSEVERAYMREAARISDAGAAAAIEAIGPGASERHVAAECERAMIEAGGTFPGFGPFIRSIARLGEEHTSWSDTRLRPGESVFLELTGCVARYHAPLGRLIHIGRAPPDAHEMADLARAAFDAVLDSLCEGALFRDVYAAWQGVVDRAGLSHYRRHHCGYMVGIGFPPSWTGGNKVTGLRADSDIPVRIGMSFHVLSWLMGTGRGDYFISNTVLLGEEGPEVLTRTPMQVTAR</sequence>
<dbReference type="PANTHER" id="PTHR46112:SF2">
    <property type="entry name" value="XAA-PRO AMINOPEPTIDASE P-RELATED"/>
    <property type="match status" value="1"/>
</dbReference>
<dbReference type="InterPro" id="IPR050659">
    <property type="entry name" value="Peptidase_M24B"/>
</dbReference>
<dbReference type="OrthoDB" id="9761809at2"/>
<keyword evidence="3" id="KW-0645">Protease</keyword>
<dbReference type="CDD" id="cd01066">
    <property type="entry name" value="APP_MetAP"/>
    <property type="match status" value="1"/>
</dbReference>
<dbReference type="Gene3D" id="3.90.230.10">
    <property type="entry name" value="Creatinase/methionine aminopeptidase superfamily"/>
    <property type="match status" value="1"/>
</dbReference>
<protein>
    <submittedName>
        <fullName evidence="3">Xaa-Pro aminopeptidase</fullName>
    </submittedName>
</protein>
<dbReference type="Gene3D" id="3.40.350.10">
    <property type="entry name" value="Creatinase/prolidase N-terminal domain"/>
    <property type="match status" value="1"/>
</dbReference>
<proteinExistence type="predicted"/>
<dbReference type="AlphaFoldDB" id="A0A5J6MCA1"/>
<dbReference type="InterPro" id="IPR000587">
    <property type="entry name" value="Creatinase_N"/>
</dbReference>
<keyword evidence="3" id="KW-0031">Aminopeptidase</keyword>
<dbReference type="SUPFAM" id="SSF53092">
    <property type="entry name" value="Creatinase/prolidase N-terminal domain"/>
    <property type="match status" value="1"/>
</dbReference>
<feature type="domain" description="Creatinase N-terminal" evidence="2">
    <location>
        <begin position="14"/>
        <end position="150"/>
    </location>
</feature>
<organism evidence="3 4">
    <name type="scientific">Hypericibacter terrae</name>
    <dbReference type="NCBI Taxonomy" id="2602015"/>
    <lineage>
        <taxon>Bacteria</taxon>
        <taxon>Pseudomonadati</taxon>
        <taxon>Pseudomonadota</taxon>
        <taxon>Alphaproteobacteria</taxon>
        <taxon>Rhodospirillales</taxon>
        <taxon>Dongiaceae</taxon>
        <taxon>Hypericibacter</taxon>
    </lineage>
</organism>
<dbReference type="InterPro" id="IPR029149">
    <property type="entry name" value="Creatin/AminoP/Spt16_N"/>
</dbReference>
<dbReference type="InterPro" id="IPR000994">
    <property type="entry name" value="Pept_M24"/>
</dbReference>
<dbReference type="GO" id="GO:0004177">
    <property type="term" value="F:aminopeptidase activity"/>
    <property type="evidence" value="ECO:0007669"/>
    <property type="project" value="UniProtKB-KW"/>
</dbReference>
<dbReference type="Pfam" id="PF00557">
    <property type="entry name" value="Peptidase_M24"/>
    <property type="match status" value="1"/>
</dbReference>